<dbReference type="Gene3D" id="1.20.1250.20">
    <property type="entry name" value="MFS general substrate transporter like domains"/>
    <property type="match status" value="2"/>
</dbReference>
<keyword evidence="7 8" id="KW-0472">Membrane</keyword>
<protein>
    <recommendedName>
        <fullName evidence="11">Major facilitator superfamily (MFS) profile domain-containing protein</fullName>
    </recommendedName>
</protein>
<name>A0ABY8UHP3_TETOB</name>
<evidence type="ECO:0008006" key="11">
    <source>
        <dbReference type="Google" id="ProtNLM"/>
    </source>
</evidence>
<dbReference type="InterPro" id="IPR036259">
    <property type="entry name" value="MFS_trans_sf"/>
</dbReference>
<keyword evidence="4 8" id="KW-0812">Transmembrane</keyword>
<keyword evidence="5" id="KW-0769">Symport</keyword>
<evidence type="ECO:0000313" key="9">
    <source>
        <dbReference type="EMBL" id="WIA20645.1"/>
    </source>
</evidence>
<evidence type="ECO:0000256" key="8">
    <source>
        <dbReference type="SAM" id="Phobius"/>
    </source>
</evidence>
<dbReference type="InterPro" id="IPR005828">
    <property type="entry name" value="MFS_sugar_transport-like"/>
</dbReference>
<dbReference type="InterPro" id="IPR005829">
    <property type="entry name" value="Sugar_transporter_CS"/>
</dbReference>
<dbReference type="Proteomes" id="UP001244341">
    <property type="component" value="Chromosome 12b"/>
</dbReference>
<dbReference type="InterPro" id="IPR051084">
    <property type="entry name" value="H+-coupled_symporters"/>
</dbReference>
<sequence length="566" mass="59730">MASSIKRHGAGQQQQEQQQLHGAILTNCQFACLALTLSLGTISQWYNYTVYTQLSTTLAGVFFPASDWITAHLSFYGVYAAGFLARPLGAVCFGHVADAYSRRASAVTTMWVADAYSKRASVVTTMWVADAYSRRASVVTTMWVTLLATVGIGCLPTYQHVGVAAPVMLLVLRFVQGMSVGGEYGAAVVYLFEAAPLGRKGLCASLAQQAVAADGGGAAAPGQKAELKLWLDESAAITDIGCEVQYVAQLELAGSKITTHVPLAVLARQHKQVLWLQFFLEASYAATFYIFTSWLPSYLRATTNLPTQIIMWALLAGMALFIFTTWLPSYLRATTKIHPQSIMWALLAGMALFAAAAPYGGILVDRGLPKVWALMGLSLGVVATSIPVMFALHAGSFVYLMVLLPAMLGVAGVMGGVLSSIGPQMYPAAVRVTGFTLGHSLAMSAWGGLSPFIVSAILLLVQPSALAAGLLLVVTGLVSWAAAVPLISLMPHINARGVRPAPQQLLVNPHKYLARLKERRRWKRRDAAGGTAAAAAAATATATAAAAAAVAAAGHGVGRGEAFEGR</sequence>
<feature type="transmembrane region" description="Helical" evidence="8">
    <location>
        <begin position="278"/>
        <end position="297"/>
    </location>
</feature>
<feature type="transmembrane region" description="Helical" evidence="8">
    <location>
        <begin position="371"/>
        <end position="390"/>
    </location>
</feature>
<dbReference type="PROSITE" id="PS00217">
    <property type="entry name" value="SUGAR_TRANSPORT_2"/>
    <property type="match status" value="1"/>
</dbReference>
<evidence type="ECO:0000313" key="10">
    <source>
        <dbReference type="Proteomes" id="UP001244341"/>
    </source>
</evidence>
<accession>A0ABY8UHP3</accession>
<evidence type="ECO:0000256" key="7">
    <source>
        <dbReference type="ARBA" id="ARBA00023136"/>
    </source>
</evidence>
<reference evidence="9 10" key="1">
    <citation type="submission" date="2023-05" db="EMBL/GenBank/DDBJ databases">
        <title>A 100% complete, gapless, phased diploid assembly of the Scenedesmus obliquus UTEX 3031 genome.</title>
        <authorList>
            <person name="Biondi T.C."/>
            <person name="Hanschen E.R."/>
            <person name="Kwon T."/>
            <person name="Eng W."/>
            <person name="Kruse C.P.S."/>
            <person name="Koehler S.I."/>
            <person name="Kunde Y."/>
            <person name="Gleasner C.D."/>
            <person name="You Mak K.T."/>
            <person name="Polle J."/>
            <person name="Hovde B.T."/>
            <person name="Starkenburg S.R."/>
        </authorList>
    </citation>
    <scope>NUCLEOTIDE SEQUENCE [LARGE SCALE GENOMIC DNA]</scope>
    <source>
        <strain evidence="9 10">DOE0152z</strain>
    </source>
</reference>
<dbReference type="Pfam" id="PF00083">
    <property type="entry name" value="Sugar_tr"/>
    <property type="match status" value="1"/>
</dbReference>
<evidence type="ECO:0000256" key="2">
    <source>
        <dbReference type="ARBA" id="ARBA00022448"/>
    </source>
</evidence>
<feature type="transmembrane region" description="Helical" evidence="8">
    <location>
        <begin position="468"/>
        <end position="490"/>
    </location>
</feature>
<evidence type="ECO:0000256" key="4">
    <source>
        <dbReference type="ARBA" id="ARBA00022692"/>
    </source>
</evidence>
<evidence type="ECO:0000256" key="1">
    <source>
        <dbReference type="ARBA" id="ARBA00004651"/>
    </source>
</evidence>
<feature type="transmembrane region" description="Helical" evidence="8">
    <location>
        <begin position="342"/>
        <end position="359"/>
    </location>
</feature>
<gene>
    <name evidence="9" type="ORF">OEZ85_005023</name>
</gene>
<dbReference type="PANTHER" id="PTHR43528">
    <property type="entry name" value="ALPHA-KETOGLUTARATE PERMEASE"/>
    <property type="match status" value="1"/>
</dbReference>
<keyword evidence="10" id="KW-1185">Reference proteome</keyword>
<keyword evidence="6 8" id="KW-1133">Transmembrane helix</keyword>
<evidence type="ECO:0000256" key="6">
    <source>
        <dbReference type="ARBA" id="ARBA00022989"/>
    </source>
</evidence>
<keyword evidence="3" id="KW-1003">Cell membrane</keyword>
<feature type="transmembrane region" description="Helical" evidence="8">
    <location>
        <begin position="309"/>
        <end position="330"/>
    </location>
</feature>
<feature type="transmembrane region" description="Helical" evidence="8">
    <location>
        <begin position="397"/>
        <end position="421"/>
    </location>
</feature>
<keyword evidence="2" id="KW-0813">Transport</keyword>
<evidence type="ECO:0000256" key="3">
    <source>
        <dbReference type="ARBA" id="ARBA00022475"/>
    </source>
</evidence>
<organism evidence="9 10">
    <name type="scientific">Tetradesmus obliquus</name>
    <name type="common">Green alga</name>
    <name type="synonym">Acutodesmus obliquus</name>
    <dbReference type="NCBI Taxonomy" id="3088"/>
    <lineage>
        <taxon>Eukaryota</taxon>
        <taxon>Viridiplantae</taxon>
        <taxon>Chlorophyta</taxon>
        <taxon>core chlorophytes</taxon>
        <taxon>Chlorophyceae</taxon>
        <taxon>CS clade</taxon>
        <taxon>Sphaeropleales</taxon>
        <taxon>Scenedesmaceae</taxon>
        <taxon>Tetradesmus</taxon>
    </lineage>
</organism>
<feature type="transmembrane region" description="Helical" evidence="8">
    <location>
        <begin position="136"/>
        <end position="158"/>
    </location>
</feature>
<comment type="subcellular location">
    <subcellularLocation>
        <location evidence="1">Cell membrane</location>
        <topology evidence="1">Multi-pass membrane protein</topology>
    </subcellularLocation>
</comment>
<proteinExistence type="predicted"/>
<dbReference type="EMBL" id="CP126219">
    <property type="protein sequence ID" value="WIA20645.1"/>
    <property type="molecule type" value="Genomic_DNA"/>
</dbReference>
<dbReference type="SUPFAM" id="SSF103473">
    <property type="entry name" value="MFS general substrate transporter"/>
    <property type="match status" value="3"/>
</dbReference>
<dbReference type="PANTHER" id="PTHR43528:SF1">
    <property type="entry name" value="ALPHA-KETOGLUTARATE PERMEASE"/>
    <property type="match status" value="1"/>
</dbReference>
<evidence type="ECO:0000256" key="5">
    <source>
        <dbReference type="ARBA" id="ARBA00022847"/>
    </source>
</evidence>
<feature type="transmembrane region" description="Helical" evidence="8">
    <location>
        <begin position="441"/>
        <end position="461"/>
    </location>
</feature>